<sequence>EHPEKARQIQQRGQAKQQASRSRQRYQNARYVIWRKCPIPLGTVVRGLSYNTAGGRVSVEWGGQIVEIPFSCVRRIVKEAVTT</sequence>
<reference evidence="2" key="1">
    <citation type="journal article" date="2014" name="Front. Microbiol.">
        <title>High frequency of phylogenetically diverse reductive dehalogenase-homologous genes in deep subseafloor sedimentary metagenomes.</title>
        <authorList>
            <person name="Kawai M."/>
            <person name="Futagami T."/>
            <person name="Toyoda A."/>
            <person name="Takaki Y."/>
            <person name="Nishi S."/>
            <person name="Hori S."/>
            <person name="Arai W."/>
            <person name="Tsubouchi T."/>
            <person name="Morono Y."/>
            <person name="Uchiyama I."/>
            <person name="Ito T."/>
            <person name="Fujiyama A."/>
            <person name="Inagaki F."/>
            <person name="Takami H."/>
        </authorList>
    </citation>
    <scope>NUCLEOTIDE SEQUENCE</scope>
    <source>
        <strain evidence="2">Expedition CK06-06</strain>
    </source>
</reference>
<proteinExistence type="predicted"/>
<feature type="region of interest" description="Disordered" evidence="1">
    <location>
        <begin position="1"/>
        <end position="23"/>
    </location>
</feature>
<gene>
    <name evidence="2" type="ORF">S03H2_44472</name>
</gene>
<organism evidence="2">
    <name type="scientific">marine sediment metagenome</name>
    <dbReference type="NCBI Taxonomy" id="412755"/>
    <lineage>
        <taxon>unclassified sequences</taxon>
        <taxon>metagenomes</taxon>
        <taxon>ecological metagenomes</taxon>
    </lineage>
</organism>
<dbReference type="AlphaFoldDB" id="X1IBT8"/>
<protein>
    <submittedName>
        <fullName evidence="2">Uncharacterized protein</fullName>
    </submittedName>
</protein>
<evidence type="ECO:0000313" key="2">
    <source>
        <dbReference type="EMBL" id="GAH63564.1"/>
    </source>
</evidence>
<accession>X1IBT8</accession>
<evidence type="ECO:0000256" key="1">
    <source>
        <dbReference type="SAM" id="MobiDB-lite"/>
    </source>
</evidence>
<name>X1IBT8_9ZZZZ</name>
<feature type="compositionally biased region" description="Low complexity" evidence="1">
    <location>
        <begin position="8"/>
        <end position="23"/>
    </location>
</feature>
<comment type="caution">
    <text evidence="2">The sequence shown here is derived from an EMBL/GenBank/DDBJ whole genome shotgun (WGS) entry which is preliminary data.</text>
</comment>
<feature type="non-terminal residue" evidence="2">
    <location>
        <position position="1"/>
    </location>
</feature>
<dbReference type="EMBL" id="BARU01027809">
    <property type="protein sequence ID" value="GAH63564.1"/>
    <property type="molecule type" value="Genomic_DNA"/>
</dbReference>